<evidence type="ECO:0000256" key="2">
    <source>
        <dbReference type="SAM" id="SignalP"/>
    </source>
</evidence>
<name>A0A183I9M8_9BILA</name>
<accession>A0A183I9M8</accession>
<dbReference type="AlphaFoldDB" id="A0A183I9M8"/>
<evidence type="ECO:0000313" key="3">
    <source>
        <dbReference type="EMBL" id="VDO82360.1"/>
    </source>
</evidence>
<proteinExistence type="predicted"/>
<dbReference type="Proteomes" id="UP000270296">
    <property type="component" value="Unassembled WGS sequence"/>
</dbReference>
<evidence type="ECO:0000256" key="1">
    <source>
        <dbReference type="SAM" id="MobiDB-lite"/>
    </source>
</evidence>
<dbReference type="EMBL" id="UZAM01000688">
    <property type="protein sequence ID" value="VDO82360.1"/>
    <property type="molecule type" value="Genomic_DNA"/>
</dbReference>
<gene>
    <name evidence="3" type="ORF">SBAD_LOCUS322</name>
</gene>
<feature type="region of interest" description="Disordered" evidence="1">
    <location>
        <begin position="85"/>
        <end position="114"/>
    </location>
</feature>
<organism evidence="5">
    <name type="scientific">Soboliphyme baturini</name>
    <dbReference type="NCBI Taxonomy" id="241478"/>
    <lineage>
        <taxon>Eukaryota</taxon>
        <taxon>Metazoa</taxon>
        <taxon>Ecdysozoa</taxon>
        <taxon>Nematoda</taxon>
        <taxon>Enoplea</taxon>
        <taxon>Dorylaimia</taxon>
        <taxon>Dioctophymatida</taxon>
        <taxon>Dioctophymatoidea</taxon>
        <taxon>Soboliphymatidae</taxon>
        <taxon>Soboliphyme</taxon>
    </lineage>
</organism>
<reference evidence="5" key="1">
    <citation type="submission" date="2016-06" db="UniProtKB">
        <authorList>
            <consortium name="WormBaseParasite"/>
        </authorList>
    </citation>
    <scope>IDENTIFICATION</scope>
</reference>
<keyword evidence="4" id="KW-1185">Reference proteome</keyword>
<sequence length="114" mass="13096">MVLFGVWLIALLFCWGSSHELSGHEIKEHEPWYKHRPFKVHPLALVGYRKAFLKYRGGFGGGAEEYEPVASAKFVESKGYKLEGLGNKEVHEPPKYEPEPPKYEPEPPKYEPEP</sequence>
<keyword evidence="2" id="KW-0732">Signal</keyword>
<evidence type="ECO:0000313" key="5">
    <source>
        <dbReference type="WBParaSite" id="SBAD_0000034001-mRNA-1"/>
    </source>
</evidence>
<dbReference type="WBParaSite" id="SBAD_0000034001-mRNA-1">
    <property type="protein sequence ID" value="SBAD_0000034001-mRNA-1"/>
    <property type="gene ID" value="SBAD_0000034001"/>
</dbReference>
<feature type="signal peptide" evidence="2">
    <location>
        <begin position="1"/>
        <end position="18"/>
    </location>
</feature>
<reference evidence="3 4" key="2">
    <citation type="submission" date="2018-11" db="EMBL/GenBank/DDBJ databases">
        <authorList>
            <consortium name="Pathogen Informatics"/>
        </authorList>
    </citation>
    <scope>NUCLEOTIDE SEQUENCE [LARGE SCALE GENOMIC DNA]</scope>
</reference>
<evidence type="ECO:0000313" key="4">
    <source>
        <dbReference type="Proteomes" id="UP000270296"/>
    </source>
</evidence>
<feature type="chain" id="PRO_5043139932" evidence="2">
    <location>
        <begin position="19"/>
        <end position="114"/>
    </location>
</feature>
<protein>
    <submittedName>
        <fullName evidence="5">Proline rich salivary protein</fullName>
    </submittedName>
</protein>